<dbReference type="GeneID" id="116332060"/>
<dbReference type="RefSeq" id="XP_031610774.2">
    <property type="nucleotide sequence ID" value="XM_031754914.2"/>
</dbReference>
<keyword evidence="6 17" id="KW-0808">Transferase</keyword>
<dbReference type="OMA" id="AYDNRIM"/>
<protein>
    <recommendedName>
        <fullName evidence="17">Beta-1,4-galactosyltransferase</fullName>
        <shortName evidence="17">Beta-1,4-GalTase</shortName>
        <ecNumber evidence="17">2.4.1.-</ecNumber>
    </recommendedName>
</protein>
<keyword evidence="14 17" id="KW-0325">Glycoprotein</keyword>
<comment type="cofactor">
    <cofactor evidence="1 17">
        <name>Mn(2+)</name>
        <dbReference type="ChEBI" id="CHEBI:29035"/>
    </cofactor>
</comment>
<dbReference type="UniPathway" id="UPA00378"/>
<feature type="domain" description="Galactosyltransferase N-terminal" evidence="19">
    <location>
        <begin position="87"/>
        <end position="219"/>
    </location>
</feature>
<keyword evidence="11 17" id="KW-0333">Golgi apparatus</keyword>
<evidence type="ECO:0000256" key="11">
    <source>
        <dbReference type="ARBA" id="ARBA00023034"/>
    </source>
</evidence>
<evidence type="ECO:0000256" key="1">
    <source>
        <dbReference type="ARBA" id="ARBA00001936"/>
    </source>
</evidence>
<reference evidence="20" key="1">
    <citation type="submission" date="2025-08" db="UniProtKB">
        <authorList>
            <consortium name="Ensembl"/>
        </authorList>
    </citation>
    <scope>IDENTIFICATION</scope>
</reference>
<dbReference type="GO" id="GO:0032580">
    <property type="term" value="C:Golgi cisterna membrane"/>
    <property type="evidence" value="ECO:0007669"/>
    <property type="project" value="UniProtKB-UniRule"/>
</dbReference>
<evidence type="ECO:0000256" key="4">
    <source>
        <dbReference type="ARBA" id="ARBA00005735"/>
    </source>
</evidence>
<evidence type="ECO:0000256" key="6">
    <source>
        <dbReference type="ARBA" id="ARBA00022679"/>
    </source>
</evidence>
<dbReference type="GO" id="GO:0046872">
    <property type="term" value="F:metal ion binding"/>
    <property type="evidence" value="ECO:0007669"/>
    <property type="project" value="UniProtKB-UniRule"/>
</dbReference>
<dbReference type="PANTHER" id="PTHR19300">
    <property type="entry name" value="BETA-1,4-GALACTOSYLTRANSFERASE"/>
    <property type="match status" value="1"/>
</dbReference>
<dbReference type="Gene3D" id="3.90.550.10">
    <property type="entry name" value="Spore Coat Polysaccharide Biosynthesis Protein SpsA, Chain A"/>
    <property type="match status" value="1"/>
</dbReference>
<evidence type="ECO:0000259" key="19">
    <source>
        <dbReference type="Pfam" id="PF13733"/>
    </source>
</evidence>
<dbReference type="Proteomes" id="UP000472276">
    <property type="component" value="Unassembled WGS sequence"/>
</dbReference>
<keyword evidence="9 17" id="KW-0735">Signal-anchor</keyword>
<comment type="catalytic activity">
    <reaction evidence="16">
        <text>N-acetyl-D-glucosamine + UDP-alpha-D-galactose = beta-D-galactosyl-(1-&gt;4)-N-acetyl-D-glucosamine + UDP + H(+)</text>
        <dbReference type="Rhea" id="RHEA:17745"/>
        <dbReference type="ChEBI" id="CHEBI:15378"/>
        <dbReference type="ChEBI" id="CHEBI:58223"/>
        <dbReference type="ChEBI" id="CHEBI:60152"/>
        <dbReference type="ChEBI" id="CHEBI:66914"/>
        <dbReference type="ChEBI" id="CHEBI:506227"/>
        <dbReference type="EC" id="2.4.1.90"/>
    </reaction>
    <physiologicalReaction direction="left-to-right" evidence="16">
        <dbReference type="Rhea" id="RHEA:17746"/>
    </physiologicalReaction>
</comment>
<comment type="similarity">
    <text evidence="4 17">Belongs to the glycosyltransferase 7 family.</text>
</comment>
<accession>A0A668VFD0</accession>
<evidence type="ECO:0000259" key="18">
    <source>
        <dbReference type="Pfam" id="PF02709"/>
    </source>
</evidence>
<keyword evidence="10 17" id="KW-1133">Transmembrane helix</keyword>
<dbReference type="FunFam" id="3.90.550.10:FF:000028">
    <property type="entry name" value="beta-1,4-galactosyltransferase 1"/>
    <property type="match status" value="1"/>
</dbReference>
<dbReference type="Pfam" id="PF13733">
    <property type="entry name" value="Glyco_transf_7N"/>
    <property type="match status" value="1"/>
</dbReference>
<evidence type="ECO:0000256" key="15">
    <source>
        <dbReference type="ARBA" id="ARBA00023211"/>
    </source>
</evidence>
<evidence type="ECO:0000256" key="13">
    <source>
        <dbReference type="ARBA" id="ARBA00023157"/>
    </source>
</evidence>
<evidence type="ECO:0000256" key="3">
    <source>
        <dbReference type="ARBA" id="ARBA00004922"/>
    </source>
</evidence>
<evidence type="ECO:0000313" key="21">
    <source>
        <dbReference type="Proteomes" id="UP000472276"/>
    </source>
</evidence>
<comment type="subcellular location">
    <subcellularLocation>
        <location evidence="2 17">Golgi apparatus membrane</location>
        <topology evidence="2 17">Single-pass type II membrane protein</topology>
    </subcellularLocation>
</comment>
<evidence type="ECO:0000256" key="7">
    <source>
        <dbReference type="ARBA" id="ARBA00022692"/>
    </source>
</evidence>
<evidence type="ECO:0000256" key="5">
    <source>
        <dbReference type="ARBA" id="ARBA00022676"/>
    </source>
</evidence>
<organism evidence="20 21">
    <name type="scientific">Oreochromis aureus</name>
    <name type="common">Israeli tilapia</name>
    <name type="synonym">Chromis aureus</name>
    <dbReference type="NCBI Taxonomy" id="47969"/>
    <lineage>
        <taxon>Eukaryota</taxon>
        <taxon>Metazoa</taxon>
        <taxon>Chordata</taxon>
        <taxon>Craniata</taxon>
        <taxon>Vertebrata</taxon>
        <taxon>Euteleostomi</taxon>
        <taxon>Actinopterygii</taxon>
        <taxon>Neopterygii</taxon>
        <taxon>Teleostei</taxon>
        <taxon>Neoteleostei</taxon>
        <taxon>Acanthomorphata</taxon>
        <taxon>Ovalentaria</taxon>
        <taxon>Cichlomorphae</taxon>
        <taxon>Cichliformes</taxon>
        <taxon>Cichlidae</taxon>
        <taxon>African cichlids</taxon>
        <taxon>Pseudocrenilabrinae</taxon>
        <taxon>Oreochromini</taxon>
        <taxon>Oreochromis</taxon>
    </lineage>
</organism>
<evidence type="ECO:0000313" key="20">
    <source>
        <dbReference type="Ensembl" id="ENSOABP00000050531.2"/>
    </source>
</evidence>
<dbReference type="PANTHER" id="PTHR19300:SF5">
    <property type="entry name" value="BETA-1,4-GALACTOSYLTRANSFERASE 1"/>
    <property type="match status" value="1"/>
</dbReference>
<keyword evidence="13" id="KW-1015">Disulfide bond</keyword>
<gene>
    <name evidence="20" type="primary">LOC116332060</name>
</gene>
<evidence type="ECO:0000256" key="8">
    <source>
        <dbReference type="ARBA" id="ARBA00022723"/>
    </source>
</evidence>
<dbReference type="InterPro" id="IPR029044">
    <property type="entry name" value="Nucleotide-diphossugar_trans"/>
</dbReference>
<evidence type="ECO:0000256" key="9">
    <source>
        <dbReference type="ARBA" id="ARBA00022968"/>
    </source>
</evidence>
<keyword evidence="12 17" id="KW-0472">Membrane</keyword>
<dbReference type="GO" id="GO:0008092">
    <property type="term" value="F:cytoskeletal protein binding"/>
    <property type="evidence" value="ECO:0007669"/>
    <property type="project" value="TreeGrafter"/>
</dbReference>
<evidence type="ECO:0000256" key="14">
    <source>
        <dbReference type="ARBA" id="ARBA00023180"/>
    </source>
</evidence>
<dbReference type="CDD" id="cd00899">
    <property type="entry name" value="b4GalT"/>
    <property type="match status" value="1"/>
</dbReference>
<evidence type="ECO:0000256" key="12">
    <source>
        <dbReference type="ARBA" id="ARBA00023136"/>
    </source>
</evidence>
<dbReference type="EC" id="2.4.1.-" evidence="17"/>
<evidence type="ECO:0000256" key="10">
    <source>
        <dbReference type="ARBA" id="ARBA00022989"/>
    </source>
</evidence>
<comment type="pathway">
    <text evidence="3 17">Protein modification; protein glycosylation.</text>
</comment>
<dbReference type="GO" id="GO:0005975">
    <property type="term" value="P:carbohydrate metabolic process"/>
    <property type="evidence" value="ECO:0007669"/>
    <property type="project" value="InterPro"/>
</dbReference>
<evidence type="ECO:0000256" key="2">
    <source>
        <dbReference type="ARBA" id="ARBA00004323"/>
    </source>
</evidence>
<keyword evidence="5 17" id="KW-0328">Glycosyltransferase</keyword>
<proteinExistence type="inferred from homology"/>
<dbReference type="Ensembl" id="ENSOABT00000051822.2">
    <property type="protein sequence ID" value="ENSOABP00000050531.2"/>
    <property type="gene ID" value="ENSOABG00000022529.2"/>
</dbReference>
<evidence type="ECO:0000256" key="17">
    <source>
        <dbReference type="RuleBase" id="RU368121"/>
    </source>
</evidence>
<dbReference type="GO" id="GO:0003831">
    <property type="term" value="F:beta-N-acetylglucosaminylglycopeptide beta-1,4-galactosyltransferase activity"/>
    <property type="evidence" value="ECO:0007669"/>
    <property type="project" value="TreeGrafter"/>
</dbReference>
<keyword evidence="15 17" id="KW-0464">Manganese</keyword>
<dbReference type="KEGG" id="oau:116332060"/>
<keyword evidence="7 17" id="KW-0812">Transmembrane</keyword>
<dbReference type="InterPro" id="IPR027995">
    <property type="entry name" value="Galactosyl_T_N"/>
</dbReference>
<dbReference type="AlphaFoldDB" id="A0A668VFD0"/>
<dbReference type="InterPro" id="IPR027791">
    <property type="entry name" value="Galactosyl_T_C"/>
</dbReference>
<sequence length="354" mass="41025">MPGDSSVNFSVLHRICKLVVLLCFLHIAVTVVFYVRSFDFHLAFVQNQQSNNNIPMFRNTNRVVSSGLEPAKEEKILEQPVKKLEKCPETSPLLVGPLRVEFNFTVDLELVKKENPNVQPGGRFKPKDCEALQKVAIIIAFRYREEHLKYWLHYLHPILQRQQLDYGVYVIKQDGNDTFNKCRLLNTGYAEALKEYDYNCFVFNDVDVIPMDDRNTYKCFSQPRHLAVSLDKFDFRLPYVQCFGGATSLSKEQYLKINGFPNNYWGWGGEDDDIYNRVVTSGMSISRPDSEIGKCRMIRHNRDKLNDPNPQRFNLLSHTQETMYKDGINSLKTQVLSIQKLDLFTMITVDVGKQ</sequence>
<evidence type="ECO:0000256" key="16">
    <source>
        <dbReference type="ARBA" id="ARBA00049413"/>
    </source>
</evidence>
<feature type="transmembrane region" description="Helical" evidence="17">
    <location>
        <begin position="12"/>
        <end position="35"/>
    </location>
</feature>
<keyword evidence="21" id="KW-1185">Reference proteome</keyword>
<dbReference type="GO" id="GO:0003945">
    <property type="term" value="F:N-acetyllactosamine synthase activity"/>
    <property type="evidence" value="ECO:0007669"/>
    <property type="project" value="UniProtKB-EC"/>
</dbReference>
<name>A0A668VFD0_OREAU</name>
<dbReference type="GO" id="GO:0006487">
    <property type="term" value="P:protein N-linked glycosylation"/>
    <property type="evidence" value="ECO:0007669"/>
    <property type="project" value="TreeGrafter"/>
</dbReference>
<dbReference type="Pfam" id="PF02709">
    <property type="entry name" value="Glyco_transf_7C"/>
    <property type="match status" value="1"/>
</dbReference>
<comment type="function">
    <text evidence="17">Responsible for the synthesis of complex-type N-linked oligosaccharides in many glycoproteins as well as the carbohydrate moieties of glycolipids.</text>
</comment>
<dbReference type="GO" id="GO:0000139">
    <property type="term" value="C:Golgi membrane"/>
    <property type="evidence" value="ECO:0007669"/>
    <property type="project" value="UniProtKB-SubCell"/>
</dbReference>
<keyword evidence="8 17" id="KW-0479">Metal-binding</keyword>
<dbReference type="InterPro" id="IPR003859">
    <property type="entry name" value="Galactosyl_T"/>
</dbReference>
<dbReference type="SUPFAM" id="SSF53448">
    <property type="entry name" value="Nucleotide-diphospho-sugar transferases"/>
    <property type="match status" value="1"/>
</dbReference>
<dbReference type="PRINTS" id="PR02050">
    <property type="entry name" value="B14GALTRFASE"/>
</dbReference>
<feature type="domain" description="Galactosyltransferase C-terminal" evidence="18">
    <location>
        <begin position="224"/>
        <end position="300"/>
    </location>
</feature>
<reference evidence="20" key="2">
    <citation type="submission" date="2025-09" db="UniProtKB">
        <authorList>
            <consortium name="Ensembl"/>
        </authorList>
    </citation>
    <scope>IDENTIFICATION</scope>
</reference>